<gene>
    <name evidence="1" type="ORF">ENT08_05390</name>
</gene>
<evidence type="ECO:0000313" key="1">
    <source>
        <dbReference type="EMBL" id="HGS05160.1"/>
    </source>
</evidence>
<name>A0A7V4LCJ4_9BACT</name>
<organism evidence="1">
    <name type="scientific">Desulfobacca acetoxidans</name>
    <dbReference type="NCBI Taxonomy" id="60893"/>
    <lineage>
        <taxon>Bacteria</taxon>
        <taxon>Pseudomonadati</taxon>
        <taxon>Thermodesulfobacteriota</taxon>
        <taxon>Desulfobaccia</taxon>
        <taxon>Desulfobaccales</taxon>
        <taxon>Desulfobaccaceae</taxon>
        <taxon>Desulfobacca</taxon>
    </lineage>
</organism>
<dbReference type="AlphaFoldDB" id="A0A7V4LCJ4"/>
<reference evidence="1" key="1">
    <citation type="journal article" date="2020" name="mSystems">
        <title>Genome- and Community-Level Interaction Insights into Carbon Utilization and Element Cycling Functions of Hydrothermarchaeota in Hydrothermal Sediment.</title>
        <authorList>
            <person name="Zhou Z."/>
            <person name="Liu Y."/>
            <person name="Xu W."/>
            <person name="Pan J."/>
            <person name="Luo Z.H."/>
            <person name="Li M."/>
        </authorList>
    </citation>
    <scope>NUCLEOTIDE SEQUENCE [LARGE SCALE GENOMIC DNA]</scope>
    <source>
        <strain evidence="1">SpSt-548</strain>
    </source>
</reference>
<comment type="caution">
    <text evidence="1">The sequence shown here is derived from an EMBL/GenBank/DDBJ whole genome shotgun (WGS) entry which is preliminary data.</text>
</comment>
<accession>A0A7V4LCJ4</accession>
<sequence length="94" mass="10315">MRFFVTAADSQELVEVLKAEGVPYQMGKGGSIRELGTGSYEIYTVDAYLPEIKISHTDQRLDADSRAFQLPSGRLIITDLEGNLEQIISPPAGK</sequence>
<proteinExistence type="predicted"/>
<dbReference type="EMBL" id="DSXI01000319">
    <property type="protein sequence ID" value="HGS05160.1"/>
    <property type="molecule type" value="Genomic_DNA"/>
</dbReference>
<protein>
    <submittedName>
        <fullName evidence="1">Uncharacterized protein</fullName>
    </submittedName>
</protein>